<feature type="domain" description="HTH iclR-type" evidence="4">
    <location>
        <begin position="1"/>
        <end position="60"/>
    </location>
</feature>
<evidence type="ECO:0000256" key="1">
    <source>
        <dbReference type="ARBA" id="ARBA00023015"/>
    </source>
</evidence>
<dbReference type="InterPro" id="IPR050707">
    <property type="entry name" value="HTH_MetabolicPath_Reg"/>
</dbReference>
<keyword evidence="7" id="KW-1185">Reference proteome</keyword>
<evidence type="ECO:0000313" key="7">
    <source>
        <dbReference type="Proteomes" id="UP000294739"/>
    </source>
</evidence>
<dbReference type="PROSITE" id="PS51077">
    <property type="entry name" value="HTH_ICLR"/>
    <property type="match status" value="1"/>
</dbReference>
<evidence type="ECO:0000256" key="3">
    <source>
        <dbReference type="ARBA" id="ARBA00023163"/>
    </source>
</evidence>
<dbReference type="OrthoDB" id="8479143at2"/>
<evidence type="ECO:0000256" key="2">
    <source>
        <dbReference type="ARBA" id="ARBA00023125"/>
    </source>
</evidence>
<proteinExistence type="predicted"/>
<dbReference type="Proteomes" id="UP000294739">
    <property type="component" value="Unassembled WGS sequence"/>
</dbReference>
<dbReference type="AlphaFoldDB" id="A0A4R5DN83"/>
<reference evidence="6 7" key="1">
    <citation type="submission" date="2019-03" db="EMBL/GenBank/DDBJ databases">
        <title>Draft genome sequences of novel Actinobacteria.</title>
        <authorList>
            <person name="Sahin N."/>
            <person name="Ay H."/>
            <person name="Saygin H."/>
        </authorList>
    </citation>
    <scope>NUCLEOTIDE SEQUENCE [LARGE SCALE GENOMIC DNA]</scope>
    <source>
        <strain evidence="6 7">5K138</strain>
    </source>
</reference>
<dbReference type="SUPFAM" id="SSF46785">
    <property type="entry name" value="Winged helix' DNA-binding domain"/>
    <property type="match status" value="1"/>
</dbReference>
<keyword evidence="1" id="KW-0805">Transcription regulation</keyword>
<dbReference type="Gene3D" id="3.30.450.40">
    <property type="match status" value="1"/>
</dbReference>
<evidence type="ECO:0000313" key="6">
    <source>
        <dbReference type="EMBL" id="TDE13594.1"/>
    </source>
</evidence>
<accession>A0A4R5DN83</accession>
<dbReference type="InterPro" id="IPR014757">
    <property type="entry name" value="Tscrpt_reg_IclR_C"/>
</dbReference>
<dbReference type="InParanoid" id="A0A4R5DN83"/>
<dbReference type="GO" id="GO:0003700">
    <property type="term" value="F:DNA-binding transcription factor activity"/>
    <property type="evidence" value="ECO:0007669"/>
    <property type="project" value="TreeGrafter"/>
</dbReference>
<dbReference type="PANTHER" id="PTHR30136">
    <property type="entry name" value="HELIX-TURN-HELIX TRANSCRIPTIONAL REGULATOR, ICLR FAMILY"/>
    <property type="match status" value="1"/>
</dbReference>
<dbReference type="GO" id="GO:0045892">
    <property type="term" value="P:negative regulation of DNA-templated transcription"/>
    <property type="evidence" value="ECO:0007669"/>
    <property type="project" value="TreeGrafter"/>
</dbReference>
<protein>
    <submittedName>
        <fullName evidence="6">IclR family transcriptional regulator</fullName>
    </submittedName>
</protein>
<dbReference type="PANTHER" id="PTHR30136:SF24">
    <property type="entry name" value="HTH-TYPE TRANSCRIPTIONAL REPRESSOR ALLR"/>
    <property type="match status" value="1"/>
</dbReference>
<dbReference type="SUPFAM" id="SSF55781">
    <property type="entry name" value="GAF domain-like"/>
    <property type="match status" value="1"/>
</dbReference>
<dbReference type="EMBL" id="SMKZ01000005">
    <property type="protein sequence ID" value="TDE13594.1"/>
    <property type="molecule type" value="Genomic_DNA"/>
</dbReference>
<name>A0A4R5DN83_9ACTN</name>
<feature type="domain" description="IclR-ED" evidence="5">
    <location>
        <begin position="54"/>
        <end position="239"/>
    </location>
</feature>
<dbReference type="InterPro" id="IPR005471">
    <property type="entry name" value="Tscrpt_reg_IclR_N"/>
</dbReference>
<dbReference type="Pfam" id="PF01614">
    <property type="entry name" value="IclR_C"/>
    <property type="match status" value="1"/>
</dbReference>
<comment type="caution">
    <text evidence="6">The sequence shown here is derived from an EMBL/GenBank/DDBJ whole genome shotgun (WGS) entry which is preliminary data.</text>
</comment>
<dbReference type="InterPro" id="IPR036390">
    <property type="entry name" value="WH_DNA-bd_sf"/>
</dbReference>
<organism evidence="6 7">
    <name type="scientific">Jiangella asiatica</name>
    <dbReference type="NCBI Taxonomy" id="2530372"/>
    <lineage>
        <taxon>Bacteria</taxon>
        <taxon>Bacillati</taxon>
        <taxon>Actinomycetota</taxon>
        <taxon>Actinomycetes</taxon>
        <taxon>Jiangellales</taxon>
        <taxon>Jiangellaceae</taxon>
        <taxon>Jiangella</taxon>
    </lineage>
</organism>
<gene>
    <name evidence="6" type="ORF">E1269_05755</name>
</gene>
<dbReference type="GO" id="GO:0003677">
    <property type="term" value="F:DNA binding"/>
    <property type="evidence" value="ECO:0007669"/>
    <property type="project" value="UniProtKB-KW"/>
</dbReference>
<dbReference type="SMART" id="SM00346">
    <property type="entry name" value="HTH_ICLR"/>
    <property type="match status" value="1"/>
</dbReference>
<keyword evidence="3" id="KW-0804">Transcription</keyword>
<dbReference type="Gene3D" id="1.10.10.10">
    <property type="entry name" value="Winged helix-like DNA-binding domain superfamily/Winged helix DNA-binding domain"/>
    <property type="match status" value="1"/>
</dbReference>
<dbReference type="PROSITE" id="PS51078">
    <property type="entry name" value="ICLR_ED"/>
    <property type="match status" value="1"/>
</dbReference>
<evidence type="ECO:0000259" key="5">
    <source>
        <dbReference type="PROSITE" id="PS51078"/>
    </source>
</evidence>
<evidence type="ECO:0000259" key="4">
    <source>
        <dbReference type="PROSITE" id="PS51077"/>
    </source>
</evidence>
<sequence>MNRVCDVLDLVQAHPKGFSLNQVAAVTQLPKSSAYRYLITLEERRYVMRDPASGLFRMGAAFLPLQSQQLALLGDRVRPYLVRLRDGFDETANLGILDGYRVSYVEIVESPYSVRLAARPGDRDQLHCTALGKAIASTLDLDRVKAILAAEGMPRHTDSTITSLDAYVDELELTRARGYAVDDAENERDGRCVAVPLSGLNLPASISVSAPASRLQLDDIPKVAEALAEVAAELSASVG</sequence>
<dbReference type="Pfam" id="PF09339">
    <property type="entry name" value="HTH_IclR"/>
    <property type="match status" value="1"/>
</dbReference>
<keyword evidence="2" id="KW-0238">DNA-binding</keyword>
<dbReference type="InterPro" id="IPR029016">
    <property type="entry name" value="GAF-like_dom_sf"/>
</dbReference>
<dbReference type="InterPro" id="IPR036388">
    <property type="entry name" value="WH-like_DNA-bd_sf"/>
</dbReference>